<feature type="domain" description="DUF4440" evidence="1">
    <location>
        <begin position="19"/>
        <end position="101"/>
    </location>
</feature>
<reference evidence="2 3" key="1">
    <citation type="journal article" date="2017" name="Nat. Commun.">
        <title>In situ click chemistry generation of cyclooxygenase-2 inhibitors.</title>
        <authorList>
            <person name="Bhardwaj A."/>
            <person name="Kaur J."/>
            <person name="Wuest M."/>
            <person name="Wuest F."/>
        </authorList>
    </citation>
    <scope>NUCLEOTIDE SEQUENCE [LARGE SCALE GENOMIC DNA]</scope>
    <source>
        <strain evidence="2">S2_012_000_R3_94</strain>
    </source>
</reference>
<gene>
    <name evidence="2" type="ORF">DI616_07755</name>
</gene>
<protein>
    <submittedName>
        <fullName evidence="2">DUF4440 domain-containing protein</fullName>
    </submittedName>
</protein>
<evidence type="ECO:0000259" key="1">
    <source>
        <dbReference type="Pfam" id="PF14534"/>
    </source>
</evidence>
<evidence type="ECO:0000313" key="2">
    <source>
        <dbReference type="EMBL" id="TKW66961.1"/>
    </source>
</evidence>
<dbReference type="Proteomes" id="UP000315344">
    <property type="component" value="Unassembled WGS sequence"/>
</dbReference>
<dbReference type="EMBL" id="VAFL01000005">
    <property type="protein sequence ID" value="TKW66961.1"/>
    <property type="molecule type" value="Genomic_DNA"/>
</dbReference>
<dbReference type="InterPro" id="IPR027843">
    <property type="entry name" value="DUF4440"/>
</dbReference>
<name>A0A533I8A2_PARDE</name>
<accession>A0A533I8A2</accession>
<comment type="caution">
    <text evidence="2">The sequence shown here is derived from an EMBL/GenBank/DDBJ whole genome shotgun (WGS) entry which is preliminary data.</text>
</comment>
<evidence type="ECO:0000313" key="3">
    <source>
        <dbReference type="Proteomes" id="UP000315344"/>
    </source>
</evidence>
<dbReference type="Pfam" id="PF14534">
    <property type="entry name" value="DUF4440"/>
    <property type="match status" value="1"/>
</dbReference>
<dbReference type="Gene3D" id="3.10.450.50">
    <property type="match status" value="1"/>
</dbReference>
<organism evidence="2 3">
    <name type="scientific">Paracoccus denitrificans</name>
    <dbReference type="NCBI Taxonomy" id="266"/>
    <lineage>
        <taxon>Bacteria</taxon>
        <taxon>Pseudomonadati</taxon>
        <taxon>Pseudomonadota</taxon>
        <taxon>Alphaproteobacteria</taxon>
        <taxon>Rhodobacterales</taxon>
        <taxon>Paracoccaceae</taxon>
        <taxon>Paracoccus</taxon>
    </lineage>
</organism>
<sequence length="110" mass="12307">MMPHGLWTLEEGWWLRGAAEAVRHMAPNCIMVFPEGILQGQEIIDGLASAPRWDGVTITNRRVAESDDVAVLAYRAEARRAGAPTRLVLCCSSWVRLGNWRLIAHQQTNI</sequence>
<dbReference type="SUPFAM" id="SSF54427">
    <property type="entry name" value="NTF2-like"/>
    <property type="match status" value="1"/>
</dbReference>
<dbReference type="InterPro" id="IPR032710">
    <property type="entry name" value="NTF2-like_dom_sf"/>
</dbReference>
<proteinExistence type="predicted"/>
<dbReference type="AlphaFoldDB" id="A0A533I8A2"/>